<dbReference type="AlphaFoldDB" id="A0A0B6ZQ79"/>
<gene>
    <name evidence="1" type="primary">ORF75426</name>
</gene>
<protein>
    <submittedName>
        <fullName evidence="1">Uncharacterized protein</fullName>
    </submittedName>
</protein>
<reference evidence="1" key="1">
    <citation type="submission" date="2014-12" db="EMBL/GenBank/DDBJ databases">
        <title>Insight into the proteome of Arion vulgaris.</title>
        <authorList>
            <person name="Aradska J."/>
            <person name="Bulat T."/>
            <person name="Smidak R."/>
            <person name="Sarate P."/>
            <person name="Gangsoo J."/>
            <person name="Sialana F."/>
            <person name="Bilban M."/>
            <person name="Lubec G."/>
        </authorList>
    </citation>
    <scope>NUCLEOTIDE SEQUENCE</scope>
    <source>
        <tissue evidence="1">Skin</tissue>
    </source>
</reference>
<organism evidence="1">
    <name type="scientific">Arion vulgaris</name>
    <dbReference type="NCBI Taxonomy" id="1028688"/>
    <lineage>
        <taxon>Eukaryota</taxon>
        <taxon>Metazoa</taxon>
        <taxon>Spiralia</taxon>
        <taxon>Lophotrochozoa</taxon>
        <taxon>Mollusca</taxon>
        <taxon>Gastropoda</taxon>
        <taxon>Heterobranchia</taxon>
        <taxon>Euthyneura</taxon>
        <taxon>Panpulmonata</taxon>
        <taxon>Eupulmonata</taxon>
        <taxon>Stylommatophora</taxon>
        <taxon>Helicina</taxon>
        <taxon>Arionoidea</taxon>
        <taxon>Arionidae</taxon>
        <taxon>Arion</taxon>
    </lineage>
</organism>
<feature type="non-terminal residue" evidence="1">
    <location>
        <position position="1"/>
    </location>
</feature>
<proteinExistence type="predicted"/>
<accession>A0A0B6ZQ79</accession>
<evidence type="ECO:0000313" key="1">
    <source>
        <dbReference type="EMBL" id="CEK70733.1"/>
    </source>
</evidence>
<sequence length="59" mass="6643">PFCSQMHLLSRNPLDCFCSYRVHVSCNTLGRWNAISLEKDLAIWGKTQHNGVNPSALDP</sequence>
<name>A0A0B6ZQ79_9EUPU</name>
<dbReference type="EMBL" id="HACG01023868">
    <property type="protein sequence ID" value="CEK70733.1"/>
    <property type="molecule type" value="Transcribed_RNA"/>
</dbReference>